<name>A0ABT8GJ39_9MICO</name>
<feature type="transmembrane region" description="Helical" evidence="1">
    <location>
        <begin position="6"/>
        <end position="26"/>
    </location>
</feature>
<feature type="transmembrane region" description="Helical" evidence="1">
    <location>
        <begin position="139"/>
        <end position="157"/>
    </location>
</feature>
<accession>A0ABT8GJ39</accession>
<evidence type="ECO:0008006" key="4">
    <source>
        <dbReference type="Google" id="ProtNLM"/>
    </source>
</evidence>
<comment type="caution">
    <text evidence="2">The sequence shown here is derived from an EMBL/GenBank/DDBJ whole genome shotgun (WGS) entry which is preliminary data.</text>
</comment>
<keyword evidence="1" id="KW-0812">Transmembrane</keyword>
<keyword evidence="3" id="KW-1185">Reference proteome</keyword>
<proteinExistence type="predicted"/>
<dbReference type="RefSeq" id="WP_301143102.1">
    <property type="nucleotide sequence ID" value="NZ_JAUHQA010000001.1"/>
</dbReference>
<gene>
    <name evidence="2" type="ORF">QQX02_10950</name>
</gene>
<evidence type="ECO:0000256" key="1">
    <source>
        <dbReference type="SAM" id="Phobius"/>
    </source>
</evidence>
<keyword evidence="1" id="KW-0472">Membrane</keyword>
<reference evidence="2" key="1">
    <citation type="submission" date="2023-06" db="EMBL/GenBank/DDBJ databases">
        <title>Egi l300058.</title>
        <authorList>
            <person name="Gao L."/>
            <person name="Fang B.-Z."/>
            <person name="Li W.-J."/>
        </authorList>
    </citation>
    <scope>NUCLEOTIDE SEQUENCE</scope>
    <source>
        <strain evidence="2">EGI L300058</strain>
    </source>
</reference>
<evidence type="ECO:0000313" key="3">
    <source>
        <dbReference type="Proteomes" id="UP001172708"/>
    </source>
</evidence>
<protein>
    <recommendedName>
        <fullName evidence="4">Membrane protein DedA, SNARE-associated domain</fullName>
    </recommendedName>
</protein>
<dbReference type="EMBL" id="JAUHQA010000001">
    <property type="protein sequence ID" value="MDN4481443.1"/>
    <property type="molecule type" value="Genomic_DNA"/>
</dbReference>
<sequence>MPGVPSFIVAGPWWGLFLFLTAVVFLRTQATYWVARWARAGADAVAERAESQDGRRARLARRLAGQGTERARAFLERWGFLGIPVSFLTIGFQTLVNASAGYARMRFDLYTLAMIPGCVAWATVYTAIGLSLWEAWLRSPVLLVAALAAVVVVAFALSRWRRRSTTRDPRGPTPASERIGG</sequence>
<dbReference type="Proteomes" id="UP001172708">
    <property type="component" value="Unassembled WGS sequence"/>
</dbReference>
<evidence type="ECO:0000313" key="2">
    <source>
        <dbReference type="EMBL" id="MDN4481443.1"/>
    </source>
</evidence>
<organism evidence="2 3">
    <name type="scientific">Demequina muriae</name>
    <dbReference type="NCBI Taxonomy" id="3051664"/>
    <lineage>
        <taxon>Bacteria</taxon>
        <taxon>Bacillati</taxon>
        <taxon>Actinomycetota</taxon>
        <taxon>Actinomycetes</taxon>
        <taxon>Micrococcales</taxon>
        <taxon>Demequinaceae</taxon>
        <taxon>Demequina</taxon>
    </lineage>
</organism>
<feature type="transmembrane region" description="Helical" evidence="1">
    <location>
        <begin position="109"/>
        <end position="133"/>
    </location>
</feature>
<keyword evidence="1" id="KW-1133">Transmembrane helix</keyword>